<dbReference type="AlphaFoldDB" id="L7UJG9"/>
<evidence type="ECO:0000313" key="2">
    <source>
        <dbReference type="EMBL" id="AGC48153.1"/>
    </source>
</evidence>
<gene>
    <name evidence="2" type="ordered locus">MYSTI_06880</name>
</gene>
<dbReference type="KEGG" id="msd:MYSTI_06880"/>
<reference evidence="2 3" key="1">
    <citation type="journal article" date="2013" name="Genome Announc.">
        <title>Complete genome sequence of Myxococcus stipitatus strain DSM 14675, a fruiting myxobacterium.</title>
        <authorList>
            <person name="Huntley S."/>
            <person name="Kneip S."/>
            <person name="Treuner-Lange A."/>
            <person name="Sogaard-Andersen L."/>
        </authorList>
    </citation>
    <scope>NUCLEOTIDE SEQUENCE [LARGE SCALE GENOMIC DNA]</scope>
    <source>
        <strain evidence="3">DSM 14675 / JCM 12634 / Mx s8</strain>
    </source>
</reference>
<organism evidence="2 3">
    <name type="scientific">Myxococcus stipitatus (strain DSM 14675 / JCM 12634 / Mx s8)</name>
    <dbReference type="NCBI Taxonomy" id="1278073"/>
    <lineage>
        <taxon>Bacteria</taxon>
        <taxon>Pseudomonadati</taxon>
        <taxon>Myxococcota</taxon>
        <taxon>Myxococcia</taxon>
        <taxon>Myxococcales</taxon>
        <taxon>Cystobacterineae</taxon>
        <taxon>Myxococcaceae</taxon>
        <taxon>Myxococcus</taxon>
    </lineage>
</organism>
<accession>L7UJG9</accession>
<sequence>MADATLPLRQAEAQLAQALRKVYEAHAARGEAGRRREHLRDMAANLHSAARLLAQVPTQDPGGLAELALLEQAMKAVIRSVGESFAIEGGTQDVHVASSEPPRASLREPRLLDSVREILLPAIPLPELPEPAAPPPPPPPAPPPVTTLAQLDALLAKAQARLAAFESAEDKPLAPAPEAGTPPITDEEALSFHFGDLKHEEELLLGHARTCLEDLGMFGLLRRARPLTTWRNSERTEQRLLRRVDAIIACGVQVLPRLVKVLEERPEPDVELTWAHVFLFCSQAGNDSLDQALRIIRTVDLREPRMAEAVADALALAPHPGIERAVRPWLSAEQAAQRAVGLRILSRRRALLAADVERGLGDSELDVVRAASQGLGAAQGSVPPEVLDTALRHEDEEVVRAALEGALLRRSTLGLERARSLTRNGRGGFADAAMFLAVATDASGAEDFRAAMAAHPAPAVLSALGWLGDVSFVEMLLEHLAGKEAATQVAALGALQRLTGASLTDQAPPPEYSREEQPFLCPFVEPQPVAELSEKASLWSAWWAKHGRNAKSGTRYRFGHPWSPKTSLWELESPTSVPAPRRWVHVELAVRTGGDIPLEREDFVVRQLRQLEAWKAHVESGLRRNKAEGWATRYAR</sequence>
<dbReference type="Proteomes" id="UP000011131">
    <property type="component" value="Chromosome"/>
</dbReference>
<feature type="region of interest" description="Disordered" evidence="1">
    <location>
        <begin position="167"/>
        <end position="186"/>
    </location>
</feature>
<evidence type="ECO:0000313" key="3">
    <source>
        <dbReference type="Proteomes" id="UP000011131"/>
    </source>
</evidence>
<dbReference type="STRING" id="1278073.MYSTI_06880"/>
<dbReference type="EMBL" id="CP004025">
    <property type="protein sequence ID" value="AGC48153.1"/>
    <property type="molecule type" value="Genomic_DNA"/>
</dbReference>
<keyword evidence="3" id="KW-1185">Reference proteome</keyword>
<proteinExistence type="predicted"/>
<protein>
    <submittedName>
        <fullName evidence="2">Uncharacterized protein</fullName>
    </submittedName>
</protein>
<dbReference type="eggNOG" id="COG1413">
    <property type="taxonomic scope" value="Bacteria"/>
</dbReference>
<dbReference type="HOGENOM" id="CLU_413230_0_0_7"/>
<name>L7UJG9_MYXSD</name>
<evidence type="ECO:0000256" key="1">
    <source>
        <dbReference type="SAM" id="MobiDB-lite"/>
    </source>
</evidence>
<dbReference type="PATRIC" id="fig|1278073.3.peg.6986"/>